<organism evidence="3 4">
    <name type="scientific">Salmo salar</name>
    <name type="common">Atlantic salmon</name>
    <dbReference type="NCBI Taxonomy" id="8030"/>
    <lineage>
        <taxon>Eukaryota</taxon>
        <taxon>Metazoa</taxon>
        <taxon>Chordata</taxon>
        <taxon>Craniata</taxon>
        <taxon>Vertebrata</taxon>
        <taxon>Euteleostomi</taxon>
        <taxon>Actinopterygii</taxon>
        <taxon>Neopterygii</taxon>
        <taxon>Teleostei</taxon>
        <taxon>Protacanthopterygii</taxon>
        <taxon>Salmoniformes</taxon>
        <taxon>Salmonidae</taxon>
        <taxon>Salmoninae</taxon>
        <taxon>Salmo</taxon>
    </lineage>
</organism>
<dbReference type="STRING" id="8030.ENSSSAP00000105318"/>
<feature type="domain" description="L27" evidence="2">
    <location>
        <begin position="17"/>
        <end position="77"/>
    </location>
</feature>
<dbReference type="KEGG" id="sasa:106602105"/>
<sequence length="124" mass="13393">MNTLNNLVKTYIQAKMDAMDTQRALEAVERLQAKLKDRGEAPTEEKLSLLKTVLQSPLFHQILTMQQTQLQLPEEKKSVAKSVSLNTGLSTAMSPGLRTISHSESYTWAQNNSSSSSGGGGGGG</sequence>
<dbReference type="SUPFAM" id="SSF101288">
    <property type="entry name" value="L27 domain"/>
    <property type="match status" value="1"/>
</dbReference>
<proteinExistence type="predicted"/>
<evidence type="ECO:0000256" key="1">
    <source>
        <dbReference type="SAM" id="MobiDB-lite"/>
    </source>
</evidence>
<dbReference type="SMART" id="SM00569">
    <property type="entry name" value="L27"/>
    <property type="match status" value="1"/>
</dbReference>
<dbReference type="InterPro" id="IPR015132">
    <property type="entry name" value="L27_2"/>
</dbReference>
<dbReference type="GeneID" id="106602105"/>
<reference evidence="4" key="1">
    <citation type="submission" date="2025-08" db="UniProtKB">
        <authorList>
            <consortium name="RefSeq"/>
        </authorList>
    </citation>
    <scope>IDENTIFICATION</scope>
</reference>
<dbReference type="RefSeq" id="XP_014050049.2">
    <property type="nucleotide sequence ID" value="XM_014194574.2"/>
</dbReference>
<dbReference type="Pfam" id="PF09045">
    <property type="entry name" value="L27_2"/>
    <property type="match status" value="1"/>
</dbReference>
<dbReference type="Gene3D" id="1.10.287.650">
    <property type="entry name" value="L27 domain"/>
    <property type="match status" value="1"/>
</dbReference>
<dbReference type="InterPro" id="IPR004172">
    <property type="entry name" value="L27_dom"/>
</dbReference>
<evidence type="ECO:0000313" key="4">
    <source>
        <dbReference type="RefSeq" id="XP_014050049.2"/>
    </source>
</evidence>
<dbReference type="InterPro" id="IPR036892">
    <property type="entry name" value="L27_dom_sf"/>
</dbReference>
<evidence type="ECO:0000313" key="3">
    <source>
        <dbReference type="Proteomes" id="UP001652741"/>
    </source>
</evidence>
<feature type="non-terminal residue" evidence="4">
    <location>
        <position position="124"/>
    </location>
</feature>
<protein>
    <submittedName>
        <fullName evidence="4">Multiple PDZ domain protein</fullName>
    </submittedName>
</protein>
<keyword evidence="3" id="KW-1185">Reference proteome</keyword>
<dbReference type="AlphaFoldDB" id="A0A1S3RE54"/>
<accession>A0A1S3RE54</accession>
<name>A0A1S3RE54_SALSA</name>
<feature type="region of interest" description="Disordered" evidence="1">
    <location>
        <begin position="105"/>
        <end position="124"/>
    </location>
</feature>
<dbReference type="PROSITE" id="PS51022">
    <property type="entry name" value="L27"/>
    <property type="match status" value="1"/>
</dbReference>
<dbReference type="Proteomes" id="UP001652741">
    <property type="component" value="Unplaced"/>
</dbReference>
<evidence type="ECO:0000259" key="2">
    <source>
        <dbReference type="PROSITE" id="PS51022"/>
    </source>
</evidence>
<gene>
    <name evidence="4" type="primary">LOC106602105</name>
</gene>